<dbReference type="RefSeq" id="WP_094786763.1">
    <property type="nucleotide sequence ID" value="NZ_NDXW01000001.1"/>
</dbReference>
<keyword evidence="3" id="KW-0732">Signal</keyword>
<reference evidence="5 6" key="1">
    <citation type="submission" date="2017-04" db="EMBL/GenBank/DDBJ databases">
        <title>Draft genome sequence of Zooshikella ganghwensis VG4 isolated from Red Sea sediments.</title>
        <authorList>
            <person name="Rehman Z."/>
            <person name="Alam I."/>
            <person name="Kamau A."/>
            <person name="Bajic V."/>
            <person name="Leiknes T."/>
        </authorList>
    </citation>
    <scope>NUCLEOTIDE SEQUENCE [LARGE SCALE GENOMIC DNA]</scope>
    <source>
        <strain evidence="5 6">VG4</strain>
    </source>
</reference>
<evidence type="ECO:0000256" key="1">
    <source>
        <dbReference type="ARBA" id="ARBA00022801"/>
    </source>
</evidence>
<dbReference type="Pfam" id="PF02018">
    <property type="entry name" value="CBM_4_9"/>
    <property type="match status" value="2"/>
</dbReference>
<dbReference type="InterPro" id="IPR024079">
    <property type="entry name" value="MetalloPept_cat_dom_sf"/>
</dbReference>
<dbReference type="SUPFAM" id="SSF49785">
    <property type="entry name" value="Galactose-binding domain-like"/>
    <property type="match status" value="2"/>
</dbReference>
<evidence type="ECO:0000256" key="3">
    <source>
        <dbReference type="SAM" id="SignalP"/>
    </source>
</evidence>
<feature type="region of interest" description="Disordered" evidence="2">
    <location>
        <begin position="261"/>
        <end position="288"/>
    </location>
</feature>
<accession>A0A4V1INE3</accession>
<dbReference type="GO" id="GO:0016798">
    <property type="term" value="F:hydrolase activity, acting on glycosyl bonds"/>
    <property type="evidence" value="ECO:0007669"/>
    <property type="project" value="InterPro"/>
</dbReference>
<evidence type="ECO:0000256" key="2">
    <source>
        <dbReference type="SAM" id="MobiDB-lite"/>
    </source>
</evidence>
<sequence length="617" mass="67622">MNALGKALLSPVVFAAASAATVAIAEPVVIDVMAVYTANTANKNDMAARLNALVEYANQSYINSKINMRLRLVHHSALPASEGFGDVIGDGDLEKLKNSEYVASLRAQYGADFVSLVGPASGYCGLGYVAQGDEKTNKLYSYAKSYAFNWVNIQCTSSYAHELGHNMSLSHSYAQGSKGGVYDWARGHGENNIFVTTMAYQSAYSSGSYVPRVQYFSNPDVYACKGLACGKPITDSKAANAAEALNRLAVQLADFMPTKVVDETSSTTTETTTETTSETKTETTKETTTETTTTQTTVTKTACKKQPVTDNFVKDGDFNENTTRYWGTTYGGQLEVAEITHDCIDNVLRASNGRYSNGAYQPIEGLELNTNYDFSAKVKIDSANNVRRDVQIFLVIPGQRYKTIKVASVTDQEFTVISERINVEKTSTLTELKTAYLFIHTPYNDAGLLIDEIKLTKSSEQPKPVVPTSLLYSNFENGLQSWGAAFRSSIQLAPISAGEGSYSLAVTYRPYWYSGALYDVKGIIKSGKTYTVSADFRLDSAATGTQYADMRLYYIDDAGHHWVVIKRQPTAAGQWQAISGDISFKPVGQIRYEKLFFFGPKSGIKFNIDNVKVLEKQ</sequence>
<organism evidence="5 6">
    <name type="scientific">Zooshikella ganghwensis</name>
    <dbReference type="NCBI Taxonomy" id="202772"/>
    <lineage>
        <taxon>Bacteria</taxon>
        <taxon>Pseudomonadati</taxon>
        <taxon>Pseudomonadota</taxon>
        <taxon>Gammaproteobacteria</taxon>
        <taxon>Oceanospirillales</taxon>
        <taxon>Zooshikellaceae</taxon>
        <taxon>Zooshikella</taxon>
    </lineage>
</organism>
<comment type="caution">
    <text evidence="5">The sequence shown here is derived from an EMBL/GenBank/DDBJ whole genome shotgun (WGS) entry which is preliminary data.</text>
</comment>
<dbReference type="GO" id="GO:0008237">
    <property type="term" value="F:metallopeptidase activity"/>
    <property type="evidence" value="ECO:0007669"/>
    <property type="project" value="InterPro"/>
</dbReference>
<dbReference type="Proteomes" id="UP000257039">
    <property type="component" value="Unassembled WGS sequence"/>
</dbReference>
<keyword evidence="1" id="KW-0378">Hydrolase</keyword>
<keyword evidence="6" id="KW-1185">Reference proteome</keyword>
<dbReference type="SUPFAM" id="SSF55486">
    <property type="entry name" value="Metalloproteases ('zincins'), catalytic domain"/>
    <property type="match status" value="1"/>
</dbReference>
<proteinExistence type="predicted"/>
<dbReference type="EMBL" id="NDXW01000001">
    <property type="protein sequence ID" value="RDH43431.1"/>
    <property type="molecule type" value="Genomic_DNA"/>
</dbReference>
<dbReference type="Gene3D" id="2.60.120.260">
    <property type="entry name" value="Galactose-binding domain-like"/>
    <property type="match status" value="2"/>
</dbReference>
<dbReference type="Gene3D" id="3.40.390.10">
    <property type="entry name" value="Collagenase (Catalytic Domain)"/>
    <property type="match status" value="1"/>
</dbReference>
<evidence type="ECO:0000313" key="6">
    <source>
        <dbReference type="Proteomes" id="UP000257039"/>
    </source>
</evidence>
<protein>
    <recommendedName>
        <fullName evidence="4">CBM-cenC domain-containing protein</fullName>
    </recommendedName>
</protein>
<dbReference type="Pfam" id="PF13582">
    <property type="entry name" value="Reprolysin_3"/>
    <property type="match status" value="1"/>
</dbReference>
<feature type="compositionally biased region" description="Basic and acidic residues" evidence="2">
    <location>
        <begin position="277"/>
        <end position="288"/>
    </location>
</feature>
<evidence type="ECO:0000259" key="4">
    <source>
        <dbReference type="Pfam" id="PF02018"/>
    </source>
</evidence>
<name>A0A4V1INE3_9GAMM</name>
<dbReference type="AlphaFoldDB" id="A0A4V1INE3"/>
<evidence type="ECO:0000313" key="5">
    <source>
        <dbReference type="EMBL" id="RDH43431.1"/>
    </source>
</evidence>
<gene>
    <name evidence="5" type="ORF">B9G39_08245</name>
</gene>
<dbReference type="InterPro" id="IPR003305">
    <property type="entry name" value="CenC_carb-bd"/>
</dbReference>
<feature type="domain" description="CBM-cenC" evidence="4">
    <location>
        <begin position="471"/>
        <end position="590"/>
    </location>
</feature>
<feature type="domain" description="CBM-cenC" evidence="4">
    <location>
        <begin position="311"/>
        <end position="441"/>
    </location>
</feature>
<feature type="signal peptide" evidence="3">
    <location>
        <begin position="1"/>
        <end position="25"/>
    </location>
</feature>
<feature type="chain" id="PRO_5020837643" description="CBM-cenC domain-containing protein" evidence="3">
    <location>
        <begin position="26"/>
        <end position="617"/>
    </location>
</feature>
<dbReference type="InterPro" id="IPR008979">
    <property type="entry name" value="Galactose-bd-like_sf"/>
</dbReference>
<feature type="compositionally biased region" description="Low complexity" evidence="2">
    <location>
        <begin position="263"/>
        <end position="276"/>
    </location>
</feature>